<protein>
    <submittedName>
        <fullName evidence="2">Cyclic nucleotide-binding protein</fullName>
    </submittedName>
</protein>
<feature type="domain" description="Cyclic nucleotide-binding" evidence="1">
    <location>
        <begin position="34"/>
        <end position="119"/>
    </location>
</feature>
<dbReference type="Gene3D" id="2.60.120.10">
    <property type="entry name" value="Jelly Rolls"/>
    <property type="match status" value="1"/>
</dbReference>
<dbReference type="Pfam" id="PF00027">
    <property type="entry name" value="cNMP_binding"/>
    <property type="match status" value="1"/>
</dbReference>
<dbReference type="EMBL" id="CP001322">
    <property type="protein sequence ID" value="ACL01881.1"/>
    <property type="molecule type" value="Genomic_DNA"/>
</dbReference>
<evidence type="ECO:0000313" key="3">
    <source>
        <dbReference type="Proteomes" id="UP000000739"/>
    </source>
</evidence>
<dbReference type="KEGG" id="dal:Dalk_0171"/>
<dbReference type="InterPro" id="IPR000595">
    <property type="entry name" value="cNMP-bd_dom"/>
</dbReference>
<name>B8FML4_DESAL</name>
<dbReference type="InterPro" id="IPR014710">
    <property type="entry name" value="RmlC-like_jellyroll"/>
</dbReference>
<organism evidence="2 3">
    <name type="scientific">Desulfatibacillum aliphaticivorans</name>
    <dbReference type="NCBI Taxonomy" id="218208"/>
    <lineage>
        <taxon>Bacteria</taxon>
        <taxon>Pseudomonadati</taxon>
        <taxon>Thermodesulfobacteriota</taxon>
        <taxon>Desulfobacteria</taxon>
        <taxon>Desulfobacterales</taxon>
        <taxon>Desulfatibacillaceae</taxon>
        <taxon>Desulfatibacillum</taxon>
    </lineage>
</organism>
<proteinExistence type="predicted"/>
<evidence type="ECO:0000313" key="2">
    <source>
        <dbReference type="EMBL" id="ACL01881.1"/>
    </source>
</evidence>
<keyword evidence="3" id="KW-1185">Reference proteome</keyword>
<gene>
    <name evidence="2" type="ordered locus">Dalk_0171</name>
</gene>
<dbReference type="InterPro" id="IPR018490">
    <property type="entry name" value="cNMP-bd_dom_sf"/>
</dbReference>
<accession>B8FML4</accession>
<dbReference type="SUPFAM" id="SSF51206">
    <property type="entry name" value="cAMP-binding domain-like"/>
    <property type="match status" value="1"/>
</dbReference>
<evidence type="ECO:0000259" key="1">
    <source>
        <dbReference type="Pfam" id="PF00027"/>
    </source>
</evidence>
<dbReference type="AlphaFoldDB" id="B8FML4"/>
<reference evidence="2 3" key="1">
    <citation type="journal article" date="2012" name="Environ. Microbiol.">
        <title>The genome sequence of Desulfatibacillum alkenivorans AK-01: a blueprint for anaerobic alkane oxidation.</title>
        <authorList>
            <person name="Callaghan A.V."/>
            <person name="Morris B.E."/>
            <person name="Pereira I.A."/>
            <person name="McInerney M.J."/>
            <person name="Austin R.N."/>
            <person name="Groves J.T."/>
            <person name="Kukor J.J."/>
            <person name="Suflita J.M."/>
            <person name="Young L.Y."/>
            <person name="Zylstra G.J."/>
            <person name="Wawrik B."/>
        </authorList>
    </citation>
    <scope>NUCLEOTIDE SEQUENCE [LARGE SCALE GENOMIC DNA]</scope>
    <source>
        <strain evidence="2 3">AK-01</strain>
    </source>
</reference>
<dbReference type="Proteomes" id="UP000000739">
    <property type="component" value="Chromosome"/>
</dbReference>
<dbReference type="HOGENOM" id="CLU_075053_9_1_7"/>
<sequence length="196" mass="21996">MAADLDAVRKALGFDSLAPDSEWEKLLALSAPLHVPKNGFFIKAGEKPHLVGAVVSGLFRTYCITDKGDERILAFRHIGHLLGGYAPYLLGRSNWYSIQALEDSELLCFSFQDLEDLAAGHPCWADIMSDYTKRMFLEKECRERSLLMDDAATRYLDFLEAHPGLEDRVSQYHIASYLGISPVSLSRIRSSLKNVQ</sequence>
<dbReference type="eggNOG" id="COG0664">
    <property type="taxonomic scope" value="Bacteria"/>
</dbReference>
<dbReference type="RefSeq" id="WP_012609321.1">
    <property type="nucleotide sequence ID" value="NC_011768.1"/>
</dbReference>
<dbReference type="CDD" id="cd00038">
    <property type="entry name" value="CAP_ED"/>
    <property type="match status" value="1"/>
</dbReference>